<organism evidence="3 4">
    <name type="scientific">Notothenia coriiceps</name>
    <name type="common">black rockcod</name>
    <dbReference type="NCBI Taxonomy" id="8208"/>
    <lineage>
        <taxon>Eukaryota</taxon>
        <taxon>Metazoa</taxon>
        <taxon>Chordata</taxon>
        <taxon>Craniata</taxon>
        <taxon>Vertebrata</taxon>
        <taxon>Euteleostomi</taxon>
        <taxon>Actinopterygii</taxon>
        <taxon>Neopterygii</taxon>
        <taxon>Teleostei</taxon>
        <taxon>Neoteleostei</taxon>
        <taxon>Acanthomorphata</taxon>
        <taxon>Eupercaria</taxon>
        <taxon>Perciformes</taxon>
        <taxon>Notothenioidei</taxon>
        <taxon>Nototheniidae</taxon>
        <taxon>Notothenia</taxon>
    </lineage>
</organism>
<protein>
    <submittedName>
        <fullName evidence="4">CDK5 regulatory subunit-associated protein 2-like isoform X3</fullName>
    </submittedName>
</protein>
<evidence type="ECO:0000313" key="4">
    <source>
        <dbReference type="RefSeq" id="XP_010783813.1"/>
    </source>
</evidence>
<dbReference type="AlphaFoldDB" id="A0A6I9PAH4"/>
<proteinExistence type="predicted"/>
<dbReference type="RefSeq" id="XP_010783813.1">
    <property type="nucleotide sequence ID" value="XM_010785511.1"/>
</dbReference>
<accession>A0A6I9PAH4</accession>
<evidence type="ECO:0000256" key="1">
    <source>
        <dbReference type="SAM" id="Coils"/>
    </source>
</evidence>
<dbReference type="GO" id="GO:1903358">
    <property type="term" value="P:regulation of Golgi organization"/>
    <property type="evidence" value="ECO:0007669"/>
    <property type="project" value="TreeGrafter"/>
</dbReference>
<feature type="coiled-coil region" evidence="1">
    <location>
        <begin position="7"/>
        <end position="45"/>
    </location>
</feature>
<feature type="compositionally biased region" description="Basic and acidic residues" evidence="2">
    <location>
        <begin position="184"/>
        <end position="195"/>
    </location>
</feature>
<dbReference type="PANTHER" id="PTHR46501">
    <property type="entry name" value="MYOMEGALIN"/>
    <property type="match status" value="1"/>
</dbReference>
<keyword evidence="3" id="KW-1185">Reference proteome</keyword>
<dbReference type="PANTHER" id="PTHR46501:SF7">
    <property type="entry name" value="MYOMEGALIN ISOFORM X1"/>
    <property type="match status" value="1"/>
</dbReference>
<feature type="region of interest" description="Disordered" evidence="2">
    <location>
        <begin position="256"/>
        <end position="320"/>
    </location>
</feature>
<dbReference type="GO" id="GO:0005794">
    <property type="term" value="C:Golgi apparatus"/>
    <property type="evidence" value="ECO:0007669"/>
    <property type="project" value="TreeGrafter"/>
</dbReference>
<feature type="compositionally biased region" description="Low complexity" evidence="2">
    <location>
        <begin position="305"/>
        <end position="316"/>
    </location>
</feature>
<dbReference type="GeneID" id="104957835"/>
<dbReference type="Proteomes" id="UP000504611">
    <property type="component" value="Unplaced"/>
</dbReference>
<dbReference type="GO" id="GO:0090063">
    <property type="term" value="P:positive regulation of microtubule nucleation"/>
    <property type="evidence" value="ECO:0007669"/>
    <property type="project" value="TreeGrafter"/>
</dbReference>
<dbReference type="OrthoDB" id="10255000at2759"/>
<evidence type="ECO:0000313" key="3">
    <source>
        <dbReference type="Proteomes" id="UP000504611"/>
    </source>
</evidence>
<reference evidence="4" key="1">
    <citation type="submission" date="2025-08" db="UniProtKB">
        <authorList>
            <consortium name="RefSeq"/>
        </authorList>
    </citation>
    <scope>IDENTIFICATION</scope>
    <source>
        <tissue evidence="4">Muscle</tissue>
    </source>
</reference>
<dbReference type="InterPro" id="IPR052593">
    <property type="entry name" value="MT-associated_AKAP9-binding"/>
</dbReference>
<gene>
    <name evidence="4" type="primary">LOC104957835</name>
</gene>
<dbReference type="GO" id="GO:0005813">
    <property type="term" value="C:centrosome"/>
    <property type="evidence" value="ECO:0007669"/>
    <property type="project" value="TreeGrafter"/>
</dbReference>
<keyword evidence="1" id="KW-0175">Coiled coil</keyword>
<feature type="coiled-coil region" evidence="1">
    <location>
        <begin position="91"/>
        <end position="132"/>
    </location>
</feature>
<dbReference type="GO" id="GO:0060090">
    <property type="term" value="F:molecular adaptor activity"/>
    <property type="evidence" value="ECO:0007669"/>
    <property type="project" value="TreeGrafter"/>
</dbReference>
<feature type="region of interest" description="Disordered" evidence="2">
    <location>
        <begin position="184"/>
        <end position="207"/>
    </location>
</feature>
<dbReference type="GO" id="GO:0007098">
    <property type="term" value="P:centrosome cycle"/>
    <property type="evidence" value="ECO:0007669"/>
    <property type="project" value="TreeGrafter"/>
</dbReference>
<feature type="compositionally biased region" description="Basic and acidic residues" evidence="2">
    <location>
        <begin position="263"/>
        <end position="301"/>
    </location>
</feature>
<sequence>MCVSDLLAEHLQEIRALRQRLEESIRTNDRLREQLEKRLAEVERDPAATNIFIHGNEEQGQLANEVRFLWGQNQTLKEQLSLGSRDKQKENEKLRETLARRTAKLEQSRRECEALRQENSRLQERLELSSQESSQLLETLHFSKEELHRFQCEAKLQRQQLSDSQHLLQSLRVELQVYEKIKTEDRKHNAERSEGSQEPAPLPPSGSLDLSELLLEIRHLRLQLERSIQTNTALRQRLEEQLLRGPHRSETININYLLTSPDEGGRSPGRDGCDPPRHSFQSHNEHTSVLHEEKRGSHSEGEGGSFSSSSGDSAPSRLVPGHRMWANRSGRHILGLIEDYNALRKQISEGRKLSRSMDAHLQESLHTLTQQGSDNKVEQQHLESFSGSVNTMLHVMEEAGRMLKLVWRVSLPAGGGGNNQQDELLKNEISRLKSRLSQQERMLSGAVKRLRTTNQLKEGMERVIIDQLYLTHGVLKKARGNLEEVPVNGQ</sequence>
<evidence type="ECO:0000256" key="2">
    <source>
        <dbReference type="SAM" id="MobiDB-lite"/>
    </source>
</evidence>
<name>A0A6I9PAH4_9TELE</name>